<reference evidence="11 12" key="1">
    <citation type="submission" date="2024-11" db="EMBL/GenBank/DDBJ databases">
        <title>A near-complete genome assembly of Cinchona calisaya.</title>
        <authorList>
            <person name="Lian D.C."/>
            <person name="Zhao X.W."/>
            <person name="Wei L."/>
        </authorList>
    </citation>
    <scope>NUCLEOTIDE SEQUENCE [LARGE SCALE GENOMIC DNA]</scope>
    <source>
        <tissue evidence="11">Nenye</tissue>
    </source>
</reference>
<dbReference type="InterPro" id="IPR027417">
    <property type="entry name" value="P-loop_NTPase"/>
</dbReference>
<dbReference type="AlphaFoldDB" id="A0ABD2YG83"/>
<dbReference type="FunFam" id="3.40.50.300:FF:001091">
    <property type="entry name" value="Probable disease resistance protein At1g61300"/>
    <property type="match status" value="1"/>
</dbReference>
<dbReference type="Gene3D" id="1.20.5.4130">
    <property type="match status" value="1"/>
</dbReference>
<evidence type="ECO:0000256" key="2">
    <source>
        <dbReference type="ARBA" id="ARBA00022614"/>
    </source>
</evidence>
<dbReference type="InterPro" id="IPR002182">
    <property type="entry name" value="NB-ARC"/>
</dbReference>
<dbReference type="CDD" id="cd14798">
    <property type="entry name" value="RX-CC_like"/>
    <property type="match status" value="1"/>
</dbReference>
<keyword evidence="6" id="KW-0067">ATP-binding</keyword>
<dbReference type="Proteomes" id="UP001630127">
    <property type="component" value="Unassembled WGS sequence"/>
</dbReference>
<dbReference type="SUPFAM" id="SSF52540">
    <property type="entry name" value="P-loop containing nucleoside triphosphate hydrolases"/>
    <property type="match status" value="1"/>
</dbReference>
<feature type="domain" description="Disease resistance N-terminal" evidence="8">
    <location>
        <begin position="4"/>
        <end position="94"/>
    </location>
</feature>
<keyword evidence="2" id="KW-0433">Leucine-rich repeat</keyword>
<dbReference type="InterPro" id="IPR032675">
    <property type="entry name" value="LRR_dom_sf"/>
</dbReference>
<dbReference type="InterPro" id="IPR055414">
    <property type="entry name" value="LRR_R13L4/SHOC2-like"/>
</dbReference>
<evidence type="ECO:0000259" key="10">
    <source>
        <dbReference type="Pfam" id="PF23598"/>
    </source>
</evidence>
<evidence type="ECO:0000259" key="7">
    <source>
        <dbReference type="Pfam" id="PF00931"/>
    </source>
</evidence>
<protein>
    <submittedName>
        <fullName evidence="11">Uncharacterized protein</fullName>
    </submittedName>
</protein>
<dbReference type="InterPro" id="IPR058922">
    <property type="entry name" value="WHD_DRP"/>
</dbReference>
<evidence type="ECO:0000256" key="1">
    <source>
        <dbReference type="ARBA" id="ARBA00008894"/>
    </source>
</evidence>
<keyword evidence="12" id="KW-1185">Reference proteome</keyword>
<dbReference type="InterPro" id="IPR042197">
    <property type="entry name" value="Apaf_helical"/>
</dbReference>
<dbReference type="Pfam" id="PF23559">
    <property type="entry name" value="WHD_DRP"/>
    <property type="match status" value="1"/>
</dbReference>
<evidence type="ECO:0000256" key="6">
    <source>
        <dbReference type="ARBA" id="ARBA00022840"/>
    </source>
</evidence>
<dbReference type="InterPro" id="IPR036388">
    <property type="entry name" value="WH-like_DNA-bd_sf"/>
</dbReference>
<dbReference type="EMBL" id="JBJUIK010000013">
    <property type="protein sequence ID" value="KAL3506033.1"/>
    <property type="molecule type" value="Genomic_DNA"/>
</dbReference>
<proteinExistence type="inferred from homology"/>
<comment type="caution">
    <text evidence="11">The sequence shown here is derived from an EMBL/GenBank/DDBJ whole genome shotgun (WGS) entry which is preliminary data.</text>
</comment>
<evidence type="ECO:0000256" key="3">
    <source>
        <dbReference type="ARBA" id="ARBA00022737"/>
    </source>
</evidence>
<dbReference type="FunFam" id="1.10.10.10:FF:000322">
    <property type="entry name" value="Probable disease resistance protein At1g63360"/>
    <property type="match status" value="1"/>
</dbReference>
<evidence type="ECO:0000313" key="11">
    <source>
        <dbReference type="EMBL" id="KAL3506033.1"/>
    </source>
</evidence>
<keyword evidence="5" id="KW-0611">Plant defense</keyword>
<feature type="domain" description="NB-ARC" evidence="7">
    <location>
        <begin position="167"/>
        <end position="334"/>
    </location>
</feature>
<keyword evidence="3" id="KW-0677">Repeat</keyword>
<dbReference type="GO" id="GO:0051607">
    <property type="term" value="P:defense response to virus"/>
    <property type="evidence" value="ECO:0007669"/>
    <property type="project" value="UniProtKB-ARBA"/>
</dbReference>
<gene>
    <name evidence="11" type="ORF">ACH5RR_031415</name>
</gene>
<dbReference type="Pfam" id="PF00931">
    <property type="entry name" value="NB-ARC"/>
    <property type="match status" value="1"/>
</dbReference>
<organism evidence="11 12">
    <name type="scientific">Cinchona calisaya</name>
    <dbReference type="NCBI Taxonomy" id="153742"/>
    <lineage>
        <taxon>Eukaryota</taxon>
        <taxon>Viridiplantae</taxon>
        <taxon>Streptophyta</taxon>
        <taxon>Embryophyta</taxon>
        <taxon>Tracheophyta</taxon>
        <taxon>Spermatophyta</taxon>
        <taxon>Magnoliopsida</taxon>
        <taxon>eudicotyledons</taxon>
        <taxon>Gunneridae</taxon>
        <taxon>Pentapetalae</taxon>
        <taxon>asterids</taxon>
        <taxon>lamiids</taxon>
        <taxon>Gentianales</taxon>
        <taxon>Rubiaceae</taxon>
        <taxon>Cinchonoideae</taxon>
        <taxon>Cinchoneae</taxon>
        <taxon>Cinchona</taxon>
    </lineage>
</organism>
<dbReference type="InterPro" id="IPR044974">
    <property type="entry name" value="Disease_R_plants"/>
</dbReference>
<feature type="domain" description="Disease resistance R13L4/SHOC-2-like LRR" evidence="10">
    <location>
        <begin position="593"/>
        <end position="884"/>
    </location>
</feature>
<evidence type="ECO:0000259" key="8">
    <source>
        <dbReference type="Pfam" id="PF18052"/>
    </source>
</evidence>
<comment type="similarity">
    <text evidence="1">Belongs to the disease resistance NB-LRR family.</text>
</comment>
<evidence type="ECO:0000256" key="4">
    <source>
        <dbReference type="ARBA" id="ARBA00022741"/>
    </source>
</evidence>
<evidence type="ECO:0000256" key="5">
    <source>
        <dbReference type="ARBA" id="ARBA00022821"/>
    </source>
</evidence>
<feature type="domain" description="Disease resistance protein winged helix" evidence="9">
    <location>
        <begin position="427"/>
        <end position="501"/>
    </location>
</feature>
<dbReference type="Pfam" id="PF18052">
    <property type="entry name" value="Rx_N"/>
    <property type="match status" value="1"/>
</dbReference>
<name>A0ABD2YG83_9GENT</name>
<dbReference type="Gene3D" id="3.40.50.300">
    <property type="entry name" value="P-loop containing nucleotide triphosphate hydrolases"/>
    <property type="match status" value="1"/>
</dbReference>
<dbReference type="InterPro" id="IPR038005">
    <property type="entry name" value="RX-like_CC"/>
</dbReference>
<dbReference type="Gene3D" id="3.80.10.10">
    <property type="entry name" value="Ribonuclease Inhibitor"/>
    <property type="match status" value="1"/>
</dbReference>
<dbReference type="Gene3D" id="1.10.8.430">
    <property type="entry name" value="Helical domain of apoptotic protease-activating factors"/>
    <property type="match status" value="1"/>
</dbReference>
<dbReference type="Gene3D" id="1.10.10.10">
    <property type="entry name" value="Winged helix-like DNA-binding domain superfamily/Winged helix DNA-binding domain"/>
    <property type="match status" value="1"/>
</dbReference>
<dbReference type="PANTHER" id="PTHR23155">
    <property type="entry name" value="DISEASE RESISTANCE PROTEIN RP"/>
    <property type="match status" value="1"/>
</dbReference>
<accession>A0ABD2YG83</accession>
<dbReference type="SUPFAM" id="SSF52058">
    <property type="entry name" value="L domain-like"/>
    <property type="match status" value="1"/>
</dbReference>
<keyword evidence="4" id="KW-0547">Nucleotide-binding</keyword>
<dbReference type="InterPro" id="IPR041118">
    <property type="entry name" value="Rx_N"/>
</dbReference>
<evidence type="ECO:0000259" key="9">
    <source>
        <dbReference type="Pfam" id="PF23559"/>
    </source>
</evidence>
<dbReference type="Pfam" id="PF23598">
    <property type="entry name" value="LRR_14"/>
    <property type="match status" value="1"/>
</dbReference>
<evidence type="ECO:0000313" key="12">
    <source>
        <dbReference type="Proteomes" id="UP001630127"/>
    </source>
</evidence>
<sequence length="942" mass="109944">MTEVVSIVSETLRNLIIEEAKFLSGVRDEVEEVQVELIRMQHFLKDADRRQQKDETIRNYIKEIRRLAYRIENVLAAYVFEVASRKESRGTLKFLKWLVCGLTEVIALHKVGSEIESIKKRISKLTTSLQTYGVIKEEGQSSNTNQQLIIRRTYPHQVEEYFVGMKDEIKELVSFITNEERSHRVISIYGMGGLGKTTFARKIYNHIDVQHCFKAFAWVSISQQFTTRTILGDILKQLLPSQREIVMNMEETELVRELYKVQKDIKCLVVLDDLWKVEDWKCLSPAFPFAESNSKVLITSRNQNVAEAEFPYPLNFLNEDDGWELLRKRAFARKDIRDTEIDSKLENIGREIVRKCGKLPLAISVLGGILSKKLLHEWESVNKDVDSYLRRNEGSKEGYGVVLQVLALSYDELPYYLKPCFLYLGNFREDEDIDVEMLFQMWIAEGMVLSKHQESEETLMEIAEEYLSEMAYRSMVQVQVNEFSTSKRFSSCHIHDLMMDFCLAHGKEVEFLKVLDFREGRKDQLLDPSPDYPCRRSIQTEYREGFSLDVDVMRSLALKSHRQLRSLQLRNASAEYLSVKISFPPEICGSQMIKFLRVLNIEGHDIRNSGFPKEIHKFIHLKFLSLNYCLLDEIPPSIGQLQYLQTLDIRIHWSTNIKVPNVLWKLKELRHLYLPPYHFTPNEKLRLNGLSKLETLDTFYSNYDDPRDLSELINLRTFRAVVNDNKGLHEILTYIDATNKHKLRDTHLSVNYYEIQESSIMDKNLVPLKDLFACLNLDKLAIFQGRCEFHTLKLDQYLFLPSNIIQLTFTWCDIKGDPMGTLGKLSNLQKLDVRGLELWDEQMIICEANSFPKLKSLRFDGVSNLVKWTVLEGAMPNLCHLDIMDWPDLEMIPDGLRFITSLKEFKTHKMPKEFNDRLRVIDGKEGADFHKIRHVRFITLSE</sequence>
<dbReference type="PANTHER" id="PTHR23155:SF1185">
    <property type="entry name" value="DISEASE RESISTANCE RPP8-LIKE PROTEIN 3-RELATED"/>
    <property type="match status" value="1"/>
</dbReference>
<dbReference type="PRINTS" id="PR00364">
    <property type="entry name" value="DISEASERSIST"/>
</dbReference>
<dbReference type="GO" id="GO:0005524">
    <property type="term" value="F:ATP binding"/>
    <property type="evidence" value="ECO:0007669"/>
    <property type="project" value="UniProtKB-KW"/>
</dbReference>